<dbReference type="InterPro" id="IPR035897">
    <property type="entry name" value="Toll_tir_struct_dom_sf"/>
</dbReference>
<protein>
    <recommendedName>
        <fullName evidence="1">SEFIR domain-containing protein</fullName>
    </recommendedName>
</protein>
<proteinExistence type="predicted"/>
<dbReference type="AlphaFoldDB" id="X1G4U6"/>
<evidence type="ECO:0000313" key="2">
    <source>
        <dbReference type="EMBL" id="GAH52272.1"/>
    </source>
</evidence>
<evidence type="ECO:0000259" key="1">
    <source>
        <dbReference type="PROSITE" id="PS51534"/>
    </source>
</evidence>
<dbReference type="Gene3D" id="3.40.50.10140">
    <property type="entry name" value="Toll/interleukin-1 receptor homology (TIR) domain"/>
    <property type="match status" value="1"/>
</dbReference>
<dbReference type="PROSITE" id="PS51534">
    <property type="entry name" value="SEFIR"/>
    <property type="match status" value="1"/>
</dbReference>
<organism evidence="2">
    <name type="scientific">marine sediment metagenome</name>
    <dbReference type="NCBI Taxonomy" id="412755"/>
    <lineage>
        <taxon>unclassified sequences</taxon>
        <taxon>metagenomes</taxon>
        <taxon>ecological metagenomes</taxon>
    </lineage>
</organism>
<reference evidence="2" key="1">
    <citation type="journal article" date="2014" name="Front. Microbiol.">
        <title>High frequency of phylogenetically diverse reductive dehalogenase-homologous genes in deep subseafloor sedimentary metagenomes.</title>
        <authorList>
            <person name="Kawai M."/>
            <person name="Futagami T."/>
            <person name="Toyoda A."/>
            <person name="Takaki Y."/>
            <person name="Nishi S."/>
            <person name="Hori S."/>
            <person name="Arai W."/>
            <person name="Tsubouchi T."/>
            <person name="Morono Y."/>
            <person name="Uchiyama I."/>
            <person name="Ito T."/>
            <person name="Fujiyama A."/>
            <person name="Inagaki F."/>
            <person name="Takami H."/>
        </authorList>
    </citation>
    <scope>NUCLEOTIDE SEQUENCE</scope>
    <source>
        <strain evidence="2">Expedition CK06-06</strain>
    </source>
</reference>
<name>X1G4U6_9ZZZZ</name>
<dbReference type="InterPro" id="IPR013568">
    <property type="entry name" value="SEFIR_dom"/>
</dbReference>
<comment type="caution">
    <text evidence="2">The sequence shown here is derived from an EMBL/GenBank/DDBJ whole genome shotgun (WGS) entry which is preliminary data.</text>
</comment>
<sequence>WHAVPGDQLPEFMEKAVRENRHVMIICTPKYKQRSDARVGGVGYEGDVITAEVLTEKNHRKFIPILRRSEWKEAAPGWVAGKFYIDLRKDPYSETEYQKLVDTLLGKLPQAPPVGPRDGLASSKPVNINKPRSGGFEPIEILEVAADKVGTPTATPTTYDGLMATIRNSSSADWAYNDEKGIHTFRADLAIRIEVRRDDQYPRPFKEAWATELPDPGARMMCYDIYRGASLVETFYLVAVDGFRATLPMPVSPKAKVVPLDKYQLARAVDHQGTLDDY</sequence>
<accession>X1G4U6</accession>
<dbReference type="EMBL" id="BARU01023365">
    <property type="protein sequence ID" value="GAH52272.1"/>
    <property type="molecule type" value="Genomic_DNA"/>
</dbReference>
<gene>
    <name evidence="2" type="ORF">S03H2_37930</name>
</gene>
<dbReference type="Pfam" id="PF13676">
    <property type="entry name" value="TIR_2"/>
    <property type="match status" value="1"/>
</dbReference>
<dbReference type="GO" id="GO:0007165">
    <property type="term" value="P:signal transduction"/>
    <property type="evidence" value="ECO:0007669"/>
    <property type="project" value="InterPro"/>
</dbReference>
<feature type="non-terminal residue" evidence="2">
    <location>
        <position position="278"/>
    </location>
</feature>
<feature type="domain" description="SEFIR" evidence="1">
    <location>
        <begin position="1"/>
        <end position="96"/>
    </location>
</feature>
<dbReference type="InterPro" id="IPR000157">
    <property type="entry name" value="TIR_dom"/>
</dbReference>
<feature type="non-terminal residue" evidence="2">
    <location>
        <position position="1"/>
    </location>
</feature>